<dbReference type="InterPro" id="IPR001965">
    <property type="entry name" value="Znf_PHD"/>
</dbReference>
<evidence type="ECO:0000256" key="3">
    <source>
        <dbReference type="ARBA" id="ARBA00022833"/>
    </source>
</evidence>
<dbReference type="SUPFAM" id="SSF57903">
    <property type="entry name" value="FYVE/PHD zinc finger"/>
    <property type="match status" value="1"/>
</dbReference>
<keyword evidence="11" id="KW-1185">Reference proteome</keyword>
<dbReference type="Gene3D" id="3.80.10.10">
    <property type="entry name" value="Ribonuclease Inhibitor"/>
    <property type="match status" value="1"/>
</dbReference>
<feature type="compositionally biased region" description="Basic and acidic residues" evidence="5">
    <location>
        <begin position="521"/>
        <end position="532"/>
    </location>
</feature>
<evidence type="ECO:0000313" key="9">
    <source>
        <dbReference type="EMBL" id="CAL1150566.1"/>
    </source>
</evidence>
<dbReference type="SUPFAM" id="SSF57850">
    <property type="entry name" value="RING/U-box"/>
    <property type="match status" value="1"/>
</dbReference>
<evidence type="ECO:0000313" key="10">
    <source>
        <dbReference type="EMBL" id="CAL4784503.1"/>
    </source>
</evidence>
<feature type="compositionally biased region" description="Low complexity" evidence="5">
    <location>
        <begin position="228"/>
        <end position="244"/>
    </location>
</feature>
<name>A0A9P1G2K4_9DINO</name>
<organism evidence="8">
    <name type="scientific">Cladocopium goreaui</name>
    <dbReference type="NCBI Taxonomy" id="2562237"/>
    <lineage>
        <taxon>Eukaryota</taxon>
        <taxon>Sar</taxon>
        <taxon>Alveolata</taxon>
        <taxon>Dinophyceae</taxon>
        <taxon>Suessiales</taxon>
        <taxon>Symbiodiniaceae</taxon>
        <taxon>Cladocopium</taxon>
    </lineage>
</organism>
<keyword evidence="3" id="KW-0862">Zinc</keyword>
<dbReference type="EMBL" id="CAMXCT030002302">
    <property type="protein sequence ID" value="CAL4784503.1"/>
    <property type="molecule type" value="Genomic_DNA"/>
</dbReference>
<dbReference type="InterPro" id="IPR013083">
    <property type="entry name" value="Znf_RING/FYVE/PHD"/>
</dbReference>
<evidence type="ECO:0000256" key="4">
    <source>
        <dbReference type="PROSITE-ProRule" id="PRU00175"/>
    </source>
</evidence>
<sequence length="784" mass="85525">MAVTSPRRSERLRSALLDGRSGFSPFLESASAASLKQCGACLLDIDTVSKDGDFVAILESCKSLHFFHVRCISTWAAQENTCPLCKVRFCRFGIYGADGDLRRVANVEERDQQEAAEGGSDEADEVVCSVCQRSDDDEALLLCDGLGGHCSGAAHFYCVGLSEVPEGDWFCSECQELPLDASQTDSQDAEKVLTQSSSNSGKADEAKGMDPRGKTLPKRDLEQEAARSARAASAAKAPSTASSKSVKRSSDLQLADAKGKKLKGASAKEHALQAPSIRQGRQEIKKEMGKDGKENGLENDVPNDVPPVPPGVRSGSTSWIQLNGGLLQIELGGRRIKDAAALHVAKLVRSVLGKLTRHPCFKPRVSLNLAGNRLGKAGLMTLLQSLEVMESLEIAVLNLEWNRMDPSAVTALASWLSKRDSPPQKLLLSHNSAIGDMAAQHLFQTLGGMRRKSSVMPWIESKYIGIKDLDAFMEVLSLHVNFCFALDTDVCAPDHCASEETSNDKPHLHLVGILEQRLETERMSDSLEDSVRASDSGSSPRLARLGSDSQANESQETVKSVGTKSQESPKKAQSENLGGKQDKQDRKVKQFPRDPDSEEKERRNWAASLGKSGVPDARDIDMPAPAPATSLWDLACAEAKKARKSGQRQGQASHEKKGSSESMKHSPKTALDEKDRVSKVTLRTLGSFSEQDTDYVALKAVVDGRVRRKNELWKALTITESEKWLRQKCLVNELCKQIFEEGFRTATGSAGSWEAYLKTSIGHQHVLQWLDKKLSDATKACKPR</sequence>
<dbReference type="InterPro" id="IPR059153">
    <property type="entry name" value="NSD_PHD-1st"/>
</dbReference>
<feature type="region of interest" description="Disordered" evidence="5">
    <location>
        <begin position="521"/>
        <end position="626"/>
    </location>
</feature>
<dbReference type="EMBL" id="CAMXCT020002302">
    <property type="protein sequence ID" value="CAL1150566.1"/>
    <property type="molecule type" value="Genomic_DNA"/>
</dbReference>
<proteinExistence type="predicted"/>
<dbReference type="SMART" id="SM00249">
    <property type="entry name" value="PHD"/>
    <property type="match status" value="1"/>
</dbReference>
<dbReference type="InterPro" id="IPR019787">
    <property type="entry name" value="Znf_PHD-finger"/>
</dbReference>
<keyword evidence="2 4" id="KW-0863">Zinc-finger</keyword>
<dbReference type="OrthoDB" id="1935339at2759"/>
<gene>
    <name evidence="8" type="ORF">C1SCF055_LOCUS23600</name>
</gene>
<evidence type="ECO:0000313" key="8">
    <source>
        <dbReference type="EMBL" id="CAI3997191.1"/>
    </source>
</evidence>
<dbReference type="InterPro" id="IPR001841">
    <property type="entry name" value="Znf_RING"/>
</dbReference>
<feature type="domain" description="RING-type" evidence="7">
    <location>
        <begin position="38"/>
        <end position="86"/>
    </location>
</feature>
<dbReference type="Gene3D" id="3.30.40.10">
    <property type="entry name" value="Zinc/RING finger domain, C3HC4 (zinc finger)"/>
    <property type="match status" value="2"/>
</dbReference>
<feature type="compositionally biased region" description="Polar residues" evidence="5">
    <location>
        <begin position="547"/>
        <end position="566"/>
    </location>
</feature>
<dbReference type="SUPFAM" id="SSF52047">
    <property type="entry name" value="RNI-like"/>
    <property type="match status" value="1"/>
</dbReference>
<feature type="compositionally biased region" description="Basic and acidic residues" evidence="5">
    <location>
        <begin position="202"/>
        <end position="227"/>
    </location>
</feature>
<dbReference type="PROSITE" id="PS50016">
    <property type="entry name" value="ZF_PHD_2"/>
    <property type="match status" value="1"/>
</dbReference>
<evidence type="ECO:0000259" key="6">
    <source>
        <dbReference type="PROSITE" id="PS50016"/>
    </source>
</evidence>
<reference evidence="9" key="2">
    <citation type="submission" date="2024-04" db="EMBL/GenBank/DDBJ databases">
        <authorList>
            <person name="Chen Y."/>
            <person name="Shah S."/>
            <person name="Dougan E. K."/>
            <person name="Thang M."/>
            <person name="Chan C."/>
        </authorList>
    </citation>
    <scope>NUCLEOTIDE SEQUENCE [LARGE SCALE GENOMIC DNA]</scope>
</reference>
<feature type="compositionally biased region" description="Basic and acidic residues" evidence="5">
    <location>
        <begin position="580"/>
        <end position="604"/>
    </location>
</feature>
<protein>
    <submittedName>
        <fullName evidence="10">PHD and RING finger domain-containing protein C126.07c</fullName>
    </submittedName>
</protein>
<dbReference type="Pfam" id="PF23011">
    <property type="entry name" value="PHD-1st_NSD"/>
    <property type="match status" value="1"/>
</dbReference>
<dbReference type="Proteomes" id="UP001152797">
    <property type="component" value="Unassembled WGS sequence"/>
</dbReference>
<dbReference type="InterPro" id="IPR011011">
    <property type="entry name" value="Znf_FYVE_PHD"/>
</dbReference>
<evidence type="ECO:0000256" key="2">
    <source>
        <dbReference type="ARBA" id="ARBA00022771"/>
    </source>
</evidence>
<accession>A0A9P1G2K4</accession>
<evidence type="ECO:0000256" key="5">
    <source>
        <dbReference type="SAM" id="MobiDB-lite"/>
    </source>
</evidence>
<feature type="region of interest" description="Disordered" evidence="5">
    <location>
        <begin position="639"/>
        <end position="675"/>
    </location>
</feature>
<reference evidence="8" key="1">
    <citation type="submission" date="2022-10" db="EMBL/GenBank/DDBJ databases">
        <authorList>
            <person name="Chen Y."/>
            <person name="Dougan E. K."/>
            <person name="Chan C."/>
            <person name="Rhodes N."/>
            <person name="Thang M."/>
        </authorList>
    </citation>
    <scope>NUCLEOTIDE SEQUENCE</scope>
</reference>
<evidence type="ECO:0000259" key="7">
    <source>
        <dbReference type="PROSITE" id="PS50089"/>
    </source>
</evidence>
<dbReference type="PANTHER" id="PTHR47177">
    <property type="entry name" value="F18C1.6 PROTEIN"/>
    <property type="match status" value="1"/>
</dbReference>
<evidence type="ECO:0000256" key="1">
    <source>
        <dbReference type="ARBA" id="ARBA00022723"/>
    </source>
</evidence>
<dbReference type="Pfam" id="PF13639">
    <property type="entry name" value="zf-RING_2"/>
    <property type="match status" value="1"/>
</dbReference>
<feature type="domain" description="PHD-type" evidence="6">
    <location>
        <begin position="125"/>
        <end position="177"/>
    </location>
</feature>
<dbReference type="InterPro" id="IPR032675">
    <property type="entry name" value="LRR_dom_sf"/>
</dbReference>
<evidence type="ECO:0000313" key="11">
    <source>
        <dbReference type="Proteomes" id="UP001152797"/>
    </source>
</evidence>
<feature type="compositionally biased region" description="Basic and acidic residues" evidence="5">
    <location>
        <begin position="280"/>
        <end position="296"/>
    </location>
</feature>
<feature type="compositionally biased region" description="Basic and acidic residues" evidence="5">
    <location>
        <begin position="653"/>
        <end position="675"/>
    </location>
</feature>
<dbReference type="GO" id="GO:0008270">
    <property type="term" value="F:zinc ion binding"/>
    <property type="evidence" value="ECO:0007669"/>
    <property type="project" value="UniProtKB-KW"/>
</dbReference>
<dbReference type="AlphaFoldDB" id="A0A9P1G2K4"/>
<comment type="caution">
    <text evidence="8">The sequence shown here is derived from an EMBL/GenBank/DDBJ whole genome shotgun (WGS) entry which is preliminary data.</text>
</comment>
<dbReference type="PROSITE" id="PS50089">
    <property type="entry name" value="ZF_RING_2"/>
    <property type="match status" value="1"/>
</dbReference>
<feature type="region of interest" description="Disordered" evidence="5">
    <location>
        <begin position="182"/>
        <end position="313"/>
    </location>
</feature>
<dbReference type="EMBL" id="CAMXCT010002302">
    <property type="protein sequence ID" value="CAI3997191.1"/>
    <property type="molecule type" value="Genomic_DNA"/>
</dbReference>
<keyword evidence="1" id="KW-0479">Metal-binding</keyword>
<dbReference type="PANTHER" id="PTHR47177:SF3">
    <property type="entry name" value="F18C1.6 PROTEIN"/>
    <property type="match status" value="1"/>
</dbReference>